<sequence>MMETAVRVEMPAGDEGSLERLVERAAVVASLHIDEEGLCRGCLDLGRLALPQCVSAAWAAAVLAEYGTPRQEPG</sequence>
<accession>A8LW26</accession>
<proteinExistence type="predicted"/>
<dbReference type="KEGG" id="saq:Sare_3332"/>
<reference evidence="1" key="1">
    <citation type="submission" date="2007-10" db="EMBL/GenBank/DDBJ databases">
        <title>Complete sequence of Salinispora arenicola CNS-205.</title>
        <authorList>
            <consortium name="US DOE Joint Genome Institute"/>
            <person name="Copeland A."/>
            <person name="Lucas S."/>
            <person name="Lapidus A."/>
            <person name="Barry K."/>
            <person name="Glavina del Rio T."/>
            <person name="Dalin E."/>
            <person name="Tice H."/>
            <person name="Pitluck S."/>
            <person name="Foster B."/>
            <person name="Schmutz J."/>
            <person name="Larimer F."/>
            <person name="Land M."/>
            <person name="Hauser L."/>
            <person name="Kyrpides N."/>
            <person name="Ivanova N."/>
            <person name="Jensen P.R."/>
            <person name="Moore B.S."/>
            <person name="Penn K."/>
            <person name="Jenkins C."/>
            <person name="Udwary D."/>
            <person name="Xiang L."/>
            <person name="Gontang E."/>
            <person name="Richardson P."/>
        </authorList>
    </citation>
    <scope>NUCLEOTIDE SEQUENCE [LARGE SCALE GENOMIC DNA]</scope>
    <source>
        <strain evidence="1">CNS-205</strain>
    </source>
</reference>
<organism evidence="1">
    <name type="scientific">Salinispora arenicola (strain CNS-205)</name>
    <dbReference type="NCBI Taxonomy" id="391037"/>
    <lineage>
        <taxon>Bacteria</taxon>
        <taxon>Bacillati</taxon>
        <taxon>Actinomycetota</taxon>
        <taxon>Actinomycetes</taxon>
        <taxon>Micromonosporales</taxon>
        <taxon>Micromonosporaceae</taxon>
        <taxon>Salinispora</taxon>
    </lineage>
</organism>
<dbReference type="HOGENOM" id="CLU_2685645_0_0_11"/>
<gene>
    <name evidence="1" type="ordered locus">Sare_3332</name>
</gene>
<dbReference type="EMBL" id="CP000850">
    <property type="protein sequence ID" value="ABV99135.1"/>
    <property type="molecule type" value="Genomic_DNA"/>
</dbReference>
<dbReference type="STRING" id="391037.Sare_3332"/>
<name>A8LW26_SALAI</name>
<protein>
    <submittedName>
        <fullName evidence="1">Uncharacterized protein</fullName>
    </submittedName>
</protein>
<evidence type="ECO:0000313" key="1">
    <source>
        <dbReference type="EMBL" id="ABV99135.1"/>
    </source>
</evidence>
<dbReference type="AlphaFoldDB" id="A8LW26"/>